<reference evidence="2" key="1">
    <citation type="journal article" date="2023" name="Mol. Phylogenet. Evol.">
        <title>Genome-scale phylogeny and comparative genomics of the fungal order Sordariales.</title>
        <authorList>
            <person name="Hensen N."/>
            <person name="Bonometti L."/>
            <person name="Westerberg I."/>
            <person name="Brannstrom I.O."/>
            <person name="Guillou S."/>
            <person name="Cros-Aarteil S."/>
            <person name="Calhoun S."/>
            <person name="Haridas S."/>
            <person name="Kuo A."/>
            <person name="Mondo S."/>
            <person name="Pangilinan J."/>
            <person name="Riley R."/>
            <person name="LaButti K."/>
            <person name="Andreopoulos B."/>
            <person name="Lipzen A."/>
            <person name="Chen C."/>
            <person name="Yan M."/>
            <person name="Daum C."/>
            <person name="Ng V."/>
            <person name="Clum A."/>
            <person name="Steindorff A."/>
            <person name="Ohm R.A."/>
            <person name="Martin F."/>
            <person name="Silar P."/>
            <person name="Natvig D.O."/>
            <person name="Lalanne C."/>
            <person name="Gautier V."/>
            <person name="Ament-Velasquez S.L."/>
            <person name="Kruys A."/>
            <person name="Hutchinson M.I."/>
            <person name="Powell A.J."/>
            <person name="Barry K."/>
            <person name="Miller A.N."/>
            <person name="Grigoriev I.V."/>
            <person name="Debuchy R."/>
            <person name="Gladieux P."/>
            <person name="Hiltunen Thoren M."/>
            <person name="Johannesson H."/>
        </authorList>
    </citation>
    <scope>NUCLEOTIDE SEQUENCE</scope>
    <source>
        <strain evidence="2">PSN324</strain>
    </source>
</reference>
<dbReference type="EMBL" id="MU864959">
    <property type="protein sequence ID" value="KAK4463471.1"/>
    <property type="molecule type" value="Genomic_DNA"/>
</dbReference>
<protein>
    <submittedName>
        <fullName evidence="2">Uncharacterized protein</fullName>
    </submittedName>
</protein>
<reference evidence="2" key="2">
    <citation type="submission" date="2023-06" db="EMBL/GenBank/DDBJ databases">
        <authorList>
            <consortium name="Lawrence Berkeley National Laboratory"/>
            <person name="Mondo S.J."/>
            <person name="Hensen N."/>
            <person name="Bonometti L."/>
            <person name="Westerberg I."/>
            <person name="Brannstrom I.O."/>
            <person name="Guillou S."/>
            <person name="Cros-Aarteil S."/>
            <person name="Calhoun S."/>
            <person name="Haridas S."/>
            <person name="Kuo A."/>
            <person name="Pangilinan J."/>
            <person name="Riley R."/>
            <person name="Labutti K."/>
            <person name="Andreopoulos B."/>
            <person name="Lipzen A."/>
            <person name="Chen C."/>
            <person name="Yanf M."/>
            <person name="Daum C."/>
            <person name="Ng V."/>
            <person name="Clum A."/>
            <person name="Steindorff A."/>
            <person name="Ohm R."/>
            <person name="Martin F."/>
            <person name="Silar P."/>
            <person name="Natvig D."/>
            <person name="Lalanne C."/>
            <person name="Gautier V."/>
            <person name="Ament-Velasquez S.L."/>
            <person name="Kruys A."/>
            <person name="Hutchinson M.I."/>
            <person name="Powell A.J."/>
            <person name="Barry K."/>
            <person name="Miller A.N."/>
            <person name="Grigoriev I.V."/>
            <person name="Debuchy R."/>
            <person name="Gladieux P."/>
            <person name="Thoren M.H."/>
            <person name="Johannesson H."/>
        </authorList>
    </citation>
    <scope>NUCLEOTIDE SEQUENCE</scope>
    <source>
        <strain evidence="2">PSN324</strain>
    </source>
</reference>
<evidence type="ECO:0000313" key="3">
    <source>
        <dbReference type="Proteomes" id="UP001321749"/>
    </source>
</evidence>
<proteinExistence type="predicted"/>
<gene>
    <name evidence="2" type="ORF">QBC42DRAFT_66435</name>
</gene>
<keyword evidence="1" id="KW-0812">Transmembrane</keyword>
<sequence>MKLVHSVRHRLISRICFPLKKEGKQAFLSPPILMSSSHAKKTAYLLSGQRSDSPHPWTGPLREDEQRGLVINQKKPTCFFLSNFILLFLWNLWNGVHTGNQVFLFSFLPRASKEFIPPIKKRKVFMGFVYLATFEGRVVLSNVYNHTRTLHKTPTRLNF</sequence>
<organism evidence="2 3">
    <name type="scientific">Cladorrhinum samala</name>
    <dbReference type="NCBI Taxonomy" id="585594"/>
    <lineage>
        <taxon>Eukaryota</taxon>
        <taxon>Fungi</taxon>
        <taxon>Dikarya</taxon>
        <taxon>Ascomycota</taxon>
        <taxon>Pezizomycotina</taxon>
        <taxon>Sordariomycetes</taxon>
        <taxon>Sordariomycetidae</taxon>
        <taxon>Sordariales</taxon>
        <taxon>Podosporaceae</taxon>
        <taxon>Cladorrhinum</taxon>
    </lineage>
</organism>
<comment type="caution">
    <text evidence="2">The sequence shown here is derived from an EMBL/GenBank/DDBJ whole genome shotgun (WGS) entry which is preliminary data.</text>
</comment>
<evidence type="ECO:0000256" key="1">
    <source>
        <dbReference type="SAM" id="Phobius"/>
    </source>
</evidence>
<name>A0AAV9HUK3_9PEZI</name>
<keyword evidence="1" id="KW-0472">Membrane</keyword>
<dbReference type="Proteomes" id="UP001321749">
    <property type="component" value="Unassembled WGS sequence"/>
</dbReference>
<accession>A0AAV9HUK3</accession>
<keyword evidence="3" id="KW-1185">Reference proteome</keyword>
<feature type="transmembrane region" description="Helical" evidence="1">
    <location>
        <begin position="76"/>
        <end position="93"/>
    </location>
</feature>
<evidence type="ECO:0000313" key="2">
    <source>
        <dbReference type="EMBL" id="KAK4463471.1"/>
    </source>
</evidence>
<dbReference type="AlphaFoldDB" id="A0AAV9HUK3"/>
<keyword evidence="1" id="KW-1133">Transmembrane helix</keyword>